<dbReference type="AlphaFoldDB" id="X1VLA5"/>
<reference evidence="1" key="1">
    <citation type="journal article" date="2014" name="Front. Microbiol.">
        <title>High frequency of phylogenetically diverse reductive dehalogenase-homologous genes in deep subseafloor sedimentary metagenomes.</title>
        <authorList>
            <person name="Kawai M."/>
            <person name="Futagami T."/>
            <person name="Toyoda A."/>
            <person name="Takaki Y."/>
            <person name="Nishi S."/>
            <person name="Hori S."/>
            <person name="Arai W."/>
            <person name="Tsubouchi T."/>
            <person name="Morono Y."/>
            <person name="Uchiyama I."/>
            <person name="Ito T."/>
            <person name="Fujiyama A."/>
            <person name="Inagaki F."/>
            <person name="Takami H."/>
        </authorList>
    </citation>
    <scope>NUCLEOTIDE SEQUENCE</scope>
    <source>
        <strain evidence="1">Expedition CK06-06</strain>
    </source>
</reference>
<gene>
    <name evidence="1" type="ORF">S12H4_60028</name>
</gene>
<evidence type="ECO:0000313" key="1">
    <source>
        <dbReference type="EMBL" id="GAJ20092.1"/>
    </source>
</evidence>
<name>X1VLA5_9ZZZZ</name>
<sequence length="54" mass="5755">HITDCDFFAIDHAIYVAAVNPVEGIYVNSNTIVACTYGVTWDGSGNGGGVHYLH</sequence>
<comment type="caution">
    <text evidence="1">The sequence shown here is derived from an EMBL/GenBank/DDBJ whole genome shotgun (WGS) entry which is preliminary data.</text>
</comment>
<protein>
    <submittedName>
        <fullName evidence="1">Uncharacterized protein</fullName>
    </submittedName>
</protein>
<organism evidence="1">
    <name type="scientific">marine sediment metagenome</name>
    <dbReference type="NCBI Taxonomy" id="412755"/>
    <lineage>
        <taxon>unclassified sequences</taxon>
        <taxon>metagenomes</taxon>
        <taxon>ecological metagenomes</taxon>
    </lineage>
</organism>
<accession>X1VLA5</accession>
<feature type="non-terminal residue" evidence="1">
    <location>
        <position position="1"/>
    </location>
</feature>
<dbReference type="EMBL" id="BARW01039394">
    <property type="protein sequence ID" value="GAJ20092.1"/>
    <property type="molecule type" value="Genomic_DNA"/>
</dbReference>
<proteinExistence type="predicted"/>